<evidence type="ECO:0000313" key="1">
    <source>
        <dbReference type="EMBL" id="ORD93252.1"/>
    </source>
</evidence>
<name>A0A1Y1S517_9MICR</name>
<dbReference type="EMBL" id="LWDP01000131">
    <property type="protein sequence ID" value="ORD93252.1"/>
    <property type="molecule type" value="Genomic_DNA"/>
</dbReference>
<protein>
    <submittedName>
        <fullName evidence="1">Uncharacterized protein</fullName>
    </submittedName>
</protein>
<comment type="caution">
    <text evidence="1">The sequence shown here is derived from an EMBL/GenBank/DDBJ whole genome shotgun (WGS) entry which is preliminary data.</text>
</comment>
<reference evidence="1 2" key="1">
    <citation type="journal article" date="2017" name="Environ. Microbiol.">
        <title>Decay of the glycolytic pathway and adaptation to intranuclear parasitism within Enterocytozoonidae microsporidia.</title>
        <authorList>
            <person name="Wiredu Boakye D."/>
            <person name="Jaroenlak P."/>
            <person name="Prachumwat A."/>
            <person name="Williams T.A."/>
            <person name="Bateman K.S."/>
            <person name="Itsathitphaisarn O."/>
            <person name="Sritunyalucksana K."/>
            <person name="Paszkiewicz K.H."/>
            <person name="Moore K.A."/>
            <person name="Stentiford G.D."/>
            <person name="Williams B.A."/>
        </authorList>
    </citation>
    <scope>NUCLEOTIDE SEQUENCE [LARGE SCALE GENOMIC DNA]</scope>
    <source>
        <strain evidence="1 2">GB1</strain>
    </source>
</reference>
<organism evidence="1 2">
    <name type="scientific">Enterospora canceri</name>
    <dbReference type="NCBI Taxonomy" id="1081671"/>
    <lineage>
        <taxon>Eukaryota</taxon>
        <taxon>Fungi</taxon>
        <taxon>Fungi incertae sedis</taxon>
        <taxon>Microsporidia</taxon>
        <taxon>Enterocytozoonidae</taxon>
        <taxon>Enterospora</taxon>
    </lineage>
</organism>
<keyword evidence="2" id="KW-1185">Reference proteome</keyword>
<dbReference type="Proteomes" id="UP000192639">
    <property type="component" value="Unassembled WGS sequence"/>
</dbReference>
<dbReference type="VEuPathDB" id="MicrosporidiaDB:ECANGB1_501"/>
<sequence>MLNEQSIGCLGSINTPVLLCDSMFRSIPDLVLDGVGRFMRDFEIGVYNRFEEEATAIDAYTVANVHNYF</sequence>
<proteinExistence type="predicted"/>
<accession>A0A1Y1S517</accession>
<gene>
    <name evidence="1" type="ORF">ECANGB1_501</name>
</gene>
<evidence type="ECO:0000313" key="2">
    <source>
        <dbReference type="Proteomes" id="UP000192639"/>
    </source>
</evidence>
<dbReference type="AlphaFoldDB" id="A0A1Y1S517"/>